<evidence type="ECO:0000256" key="3">
    <source>
        <dbReference type="ARBA" id="ARBA00022833"/>
    </source>
</evidence>
<keyword evidence="7" id="KW-1185">Reference proteome</keyword>
<keyword evidence="3" id="KW-0862">Zinc</keyword>
<comment type="caution">
    <text evidence="6">The sequence shown here is derived from an EMBL/GenBank/DDBJ whole genome shotgun (WGS) entry which is preliminary data.</text>
</comment>
<dbReference type="PROSITE" id="PS51128">
    <property type="entry name" value="ZF_DKSA_2"/>
    <property type="match status" value="1"/>
</dbReference>
<evidence type="ECO:0000256" key="4">
    <source>
        <dbReference type="PROSITE-ProRule" id="PRU00510"/>
    </source>
</evidence>
<gene>
    <name evidence="6" type="ORF">DLJ74_11550</name>
</gene>
<accession>A0A317L2B8</accession>
<comment type="caution">
    <text evidence="4">Lacks conserved residue(s) required for the propagation of feature annotation.</text>
</comment>
<dbReference type="PANTHER" id="PTHR33823">
    <property type="entry name" value="RNA POLYMERASE-BINDING TRANSCRIPTION FACTOR DKSA-RELATED"/>
    <property type="match status" value="1"/>
</dbReference>
<dbReference type="RefSeq" id="WP_109984543.1">
    <property type="nucleotide sequence ID" value="NZ_QGTD01000008.1"/>
</dbReference>
<dbReference type="InterPro" id="IPR014240">
    <property type="entry name" value="YteA"/>
</dbReference>
<evidence type="ECO:0000313" key="6">
    <source>
        <dbReference type="EMBL" id="PWU69038.1"/>
    </source>
</evidence>
<dbReference type="NCBIfam" id="TIGR02890">
    <property type="entry name" value="bacill_yteA"/>
    <property type="match status" value="1"/>
</dbReference>
<keyword evidence="1" id="KW-0479">Metal-binding</keyword>
<dbReference type="Gene3D" id="1.20.120.910">
    <property type="entry name" value="DksA, coiled-coil domain"/>
    <property type="match status" value="1"/>
</dbReference>
<dbReference type="EMBL" id="QGTD01000008">
    <property type="protein sequence ID" value="PWU69038.1"/>
    <property type="molecule type" value="Genomic_DNA"/>
</dbReference>
<dbReference type="SUPFAM" id="SSF57716">
    <property type="entry name" value="Glucocorticoid receptor-like (DNA-binding domain)"/>
    <property type="match status" value="1"/>
</dbReference>
<evidence type="ECO:0000256" key="2">
    <source>
        <dbReference type="ARBA" id="ARBA00022771"/>
    </source>
</evidence>
<evidence type="ECO:0000313" key="7">
    <source>
        <dbReference type="Proteomes" id="UP000245624"/>
    </source>
</evidence>
<evidence type="ECO:0000256" key="1">
    <source>
        <dbReference type="ARBA" id="ARBA00022723"/>
    </source>
</evidence>
<dbReference type="PANTHER" id="PTHR33823:SF4">
    <property type="entry name" value="GENERAL STRESS PROTEIN 16O"/>
    <property type="match status" value="1"/>
</dbReference>
<sequence length="236" mass="27282">MLNRAQLNACQRELVNRKKELENHLQDHFGLDQELLKESVSELSNYDNHPGDHGTELFEREKDIALNDHLEKEYKDIKDALDSIDAGTYGICIECGEEIAADRLLAMPTTQKCSKHAEKYIDKNRPIEEEVLQPNFQNFNNEIANEDTTFFDAEDSWQRVEQYGSSDGPSDFYGMEAKTYDDMFFHSDELVGSVEELEGFLLADMEGKYIGVNEKHEKYEDYLDEQDIESILSTEK</sequence>
<dbReference type="GO" id="GO:0008270">
    <property type="term" value="F:zinc ion binding"/>
    <property type="evidence" value="ECO:0007669"/>
    <property type="project" value="UniProtKB-KW"/>
</dbReference>
<dbReference type="Proteomes" id="UP000245624">
    <property type="component" value="Unassembled WGS sequence"/>
</dbReference>
<feature type="domain" description="Zinc finger DksA/TraR C4-type" evidence="5">
    <location>
        <begin position="87"/>
        <end position="113"/>
    </location>
</feature>
<dbReference type="Pfam" id="PF01258">
    <property type="entry name" value="zf-dskA_traR"/>
    <property type="match status" value="1"/>
</dbReference>
<dbReference type="InterPro" id="IPR037187">
    <property type="entry name" value="DnaK_N"/>
</dbReference>
<organism evidence="6 7">
    <name type="scientific">Gracilibacillus dipsosauri</name>
    <dbReference type="NCBI Taxonomy" id="178340"/>
    <lineage>
        <taxon>Bacteria</taxon>
        <taxon>Bacillati</taxon>
        <taxon>Bacillota</taxon>
        <taxon>Bacilli</taxon>
        <taxon>Bacillales</taxon>
        <taxon>Bacillaceae</taxon>
        <taxon>Gracilibacillus</taxon>
    </lineage>
</organism>
<dbReference type="OrthoDB" id="9811543at2"/>
<protein>
    <recommendedName>
        <fullName evidence="5">Zinc finger DksA/TraR C4-type domain-containing protein</fullName>
    </recommendedName>
</protein>
<dbReference type="SUPFAM" id="SSF109635">
    <property type="entry name" value="DnaK suppressor protein DksA, alpha-hairpin domain"/>
    <property type="match status" value="1"/>
</dbReference>
<dbReference type="InterPro" id="IPR000962">
    <property type="entry name" value="Znf_DskA_TraR"/>
</dbReference>
<reference evidence="6 7" key="1">
    <citation type="submission" date="2018-05" db="EMBL/GenBank/DDBJ databases">
        <title>Genomic analysis of Gracilibacillus dipsosauri DD1 reveals novel features of a salt-tolerant amylase.</title>
        <authorList>
            <person name="Deutch C.E."/>
            <person name="Yang S."/>
        </authorList>
    </citation>
    <scope>NUCLEOTIDE SEQUENCE [LARGE SCALE GENOMIC DNA]</scope>
    <source>
        <strain evidence="6 7">DD1</strain>
    </source>
</reference>
<dbReference type="AlphaFoldDB" id="A0A317L2B8"/>
<name>A0A317L2B8_9BACI</name>
<evidence type="ECO:0000259" key="5">
    <source>
        <dbReference type="Pfam" id="PF01258"/>
    </source>
</evidence>
<proteinExistence type="predicted"/>
<keyword evidence="2" id="KW-0863">Zinc-finger</keyword>